<proteinExistence type="predicted"/>
<dbReference type="Gene3D" id="1.10.287.70">
    <property type="match status" value="1"/>
</dbReference>
<keyword evidence="7" id="KW-0732">Signal</keyword>
<feature type="transmembrane region" description="Helical" evidence="6">
    <location>
        <begin position="266"/>
        <end position="286"/>
    </location>
</feature>
<feature type="chain" id="PRO_5030934859" description="Ion transport domain-containing protein" evidence="7">
    <location>
        <begin position="21"/>
        <end position="443"/>
    </location>
</feature>
<feature type="signal peptide" evidence="7">
    <location>
        <begin position="1"/>
        <end position="20"/>
    </location>
</feature>
<keyword evidence="4 6" id="KW-1133">Transmembrane helix</keyword>
<sequence length="443" mass="50178">MEYTCLALVLGAALLELYDGVQWVRAFVKQVRWLSMVKCSLRSTAGTPVVTIESPAKVDSKRNFLPRVTSLAPSQFNNSYGNGEEGEPLLSSHASHRFSDTFEYIKYVFGEMKRQGNPISLFLYAFIVIMLVHFGVWVRQRDDPAWEPWSDYTQDVELAMAVICGWVYVLYFTSGFKSTGPLVVMMVQMILRDFLKFMAIYLFIAVAFAQALYLLAQNEIIAEHTGMVSCNFCSVADALLSLFRFTLGDISYDVFTHQTATPALKFIFVSWGLVSNILMLNLLIALMNSTYTSVNEEGEQIWRRRWARIVLLMERRLPSFLQDLNRLGDPVVQTVDGKEVTRYVYVFIDAGSEFSQQHATKETTENRLKRIEEHLQQLLPHEKTHETRKEAEDHQNARKGLVMFGSAIAQTIEKQQAEKVKKAEATGAVVPVGKSGFLVAGAE</sequence>
<feature type="transmembrane region" description="Helical" evidence="6">
    <location>
        <begin position="194"/>
        <end position="216"/>
    </location>
</feature>
<evidence type="ECO:0000256" key="4">
    <source>
        <dbReference type="ARBA" id="ARBA00022989"/>
    </source>
</evidence>
<keyword evidence="3" id="KW-0677">Repeat</keyword>
<dbReference type="PANTHER" id="PTHR10582">
    <property type="entry name" value="TRANSIENT RECEPTOR POTENTIAL ION CHANNEL PROTEIN"/>
    <property type="match status" value="1"/>
</dbReference>
<dbReference type="GO" id="GO:0005886">
    <property type="term" value="C:plasma membrane"/>
    <property type="evidence" value="ECO:0007669"/>
    <property type="project" value="TreeGrafter"/>
</dbReference>
<dbReference type="GO" id="GO:0098703">
    <property type="term" value="P:calcium ion import across plasma membrane"/>
    <property type="evidence" value="ECO:0007669"/>
    <property type="project" value="TreeGrafter"/>
</dbReference>
<evidence type="ECO:0000256" key="2">
    <source>
        <dbReference type="ARBA" id="ARBA00022692"/>
    </source>
</evidence>
<comment type="subcellular location">
    <subcellularLocation>
        <location evidence="1">Membrane</location>
        <topology evidence="1">Multi-pass membrane protein</topology>
    </subcellularLocation>
</comment>
<evidence type="ECO:0000259" key="8">
    <source>
        <dbReference type="Pfam" id="PF00520"/>
    </source>
</evidence>
<keyword evidence="5 6" id="KW-0472">Membrane</keyword>
<dbReference type="Pfam" id="PF00520">
    <property type="entry name" value="Ion_trans"/>
    <property type="match status" value="1"/>
</dbReference>
<evidence type="ECO:0000256" key="7">
    <source>
        <dbReference type="SAM" id="SignalP"/>
    </source>
</evidence>
<dbReference type="PANTHER" id="PTHR10582:SF31">
    <property type="entry name" value="TRANSIENT RECEPTOR POTENTIAL CATION CHANNEL SUBFAMILY V MEMBER 6-LIKE"/>
    <property type="match status" value="1"/>
</dbReference>
<evidence type="ECO:0000313" key="9">
    <source>
        <dbReference type="EMBL" id="CAD9198572.1"/>
    </source>
</evidence>
<dbReference type="InterPro" id="IPR024862">
    <property type="entry name" value="TRPV"/>
</dbReference>
<evidence type="ECO:0000256" key="1">
    <source>
        <dbReference type="ARBA" id="ARBA00004141"/>
    </source>
</evidence>
<evidence type="ECO:0000256" key="6">
    <source>
        <dbReference type="SAM" id="Phobius"/>
    </source>
</evidence>
<feature type="transmembrane region" description="Helical" evidence="6">
    <location>
        <begin position="158"/>
        <end position="174"/>
    </location>
</feature>
<dbReference type="InterPro" id="IPR005821">
    <property type="entry name" value="Ion_trans_dom"/>
</dbReference>
<organism evidence="9">
    <name type="scientific">Tetraselmis chuii</name>
    <dbReference type="NCBI Taxonomy" id="63592"/>
    <lineage>
        <taxon>Eukaryota</taxon>
        <taxon>Viridiplantae</taxon>
        <taxon>Chlorophyta</taxon>
        <taxon>core chlorophytes</taxon>
        <taxon>Chlorodendrophyceae</taxon>
        <taxon>Chlorodendrales</taxon>
        <taxon>Chlorodendraceae</taxon>
        <taxon>Tetraselmis</taxon>
    </lineage>
</organism>
<protein>
    <recommendedName>
        <fullName evidence="8">Ion transport domain-containing protein</fullName>
    </recommendedName>
</protein>
<name>A0A7S1SH11_9CHLO</name>
<feature type="domain" description="Ion transport" evidence="8">
    <location>
        <begin position="126"/>
        <end position="297"/>
    </location>
</feature>
<feature type="transmembrane region" description="Helical" evidence="6">
    <location>
        <begin position="119"/>
        <end position="138"/>
    </location>
</feature>
<gene>
    <name evidence="9" type="ORF">TCHU04912_LOCUS805</name>
</gene>
<reference evidence="9" key="1">
    <citation type="submission" date="2021-01" db="EMBL/GenBank/DDBJ databases">
        <authorList>
            <person name="Corre E."/>
            <person name="Pelletier E."/>
            <person name="Niang G."/>
            <person name="Scheremetjew M."/>
            <person name="Finn R."/>
            <person name="Kale V."/>
            <person name="Holt S."/>
            <person name="Cochrane G."/>
            <person name="Meng A."/>
            <person name="Brown T."/>
            <person name="Cohen L."/>
        </authorList>
    </citation>
    <scope>NUCLEOTIDE SEQUENCE</scope>
    <source>
        <strain evidence="9">PLY429</strain>
    </source>
</reference>
<dbReference type="EMBL" id="HBGG01001440">
    <property type="protein sequence ID" value="CAD9198572.1"/>
    <property type="molecule type" value="Transcribed_RNA"/>
</dbReference>
<evidence type="ECO:0000256" key="5">
    <source>
        <dbReference type="ARBA" id="ARBA00023136"/>
    </source>
</evidence>
<keyword evidence="2 6" id="KW-0812">Transmembrane</keyword>
<evidence type="ECO:0000256" key="3">
    <source>
        <dbReference type="ARBA" id="ARBA00022737"/>
    </source>
</evidence>
<dbReference type="GO" id="GO:0005262">
    <property type="term" value="F:calcium channel activity"/>
    <property type="evidence" value="ECO:0007669"/>
    <property type="project" value="TreeGrafter"/>
</dbReference>
<dbReference type="AlphaFoldDB" id="A0A7S1SH11"/>
<accession>A0A7S1SH11</accession>